<dbReference type="InterPro" id="IPR046960">
    <property type="entry name" value="PPR_At4g14850-like_plant"/>
</dbReference>
<dbReference type="Proteomes" id="UP001497512">
    <property type="component" value="Chromosome 10"/>
</dbReference>
<name>A0ABP0TDB1_9BRYO</name>
<proteinExistence type="predicted"/>
<dbReference type="PANTHER" id="PTHR47926">
    <property type="entry name" value="PENTATRICOPEPTIDE REPEAT-CONTAINING PROTEIN"/>
    <property type="match status" value="1"/>
</dbReference>
<evidence type="ECO:0000313" key="1">
    <source>
        <dbReference type="EMBL" id="CAK9193658.1"/>
    </source>
</evidence>
<dbReference type="EMBL" id="OZ019902">
    <property type="protein sequence ID" value="CAK9193658.1"/>
    <property type="molecule type" value="Genomic_DNA"/>
</dbReference>
<dbReference type="Pfam" id="PF20431">
    <property type="entry name" value="E_motif"/>
    <property type="match status" value="1"/>
</dbReference>
<reference evidence="1" key="1">
    <citation type="submission" date="2024-02" db="EMBL/GenBank/DDBJ databases">
        <authorList>
            <consortium name="ELIXIR-Norway"/>
            <consortium name="Elixir Norway"/>
        </authorList>
    </citation>
    <scope>NUCLEOTIDE SEQUENCE</scope>
</reference>
<organism evidence="1 2">
    <name type="scientific">Sphagnum troendelagicum</name>
    <dbReference type="NCBI Taxonomy" id="128251"/>
    <lineage>
        <taxon>Eukaryota</taxon>
        <taxon>Viridiplantae</taxon>
        <taxon>Streptophyta</taxon>
        <taxon>Embryophyta</taxon>
        <taxon>Bryophyta</taxon>
        <taxon>Sphagnophytina</taxon>
        <taxon>Sphagnopsida</taxon>
        <taxon>Sphagnales</taxon>
        <taxon>Sphagnaceae</taxon>
        <taxon>Sphagnum</taxon>
    </lineage>
</organism>
<keyword evidence="2" id="KW-1185">Reference proteome</keyword>
<evidence type="ECO:0008006" key="3">
    <source>
        <dbReference type="Google" id="ProtNLM"/>
    </source>
</evidence>
<dbReference type="InterPro" id="IPR046848">
    <property type="entry name" value="E_motif"/>
</dbReference>
<sequence>MVMEVPCKPHVAAWMASLGACRICGNVEMAECVAKQILEMEPNNAAGYVLLSNIYAAAGNRLLCENVERQRKEKGVKKQQGCTWIEMNNEVHTFVVGDALLCFNENSLYDFCRVRTFHLHDLPTFLAVLATYRRPRI</sequence>
<evidence type="ECO:0000313" key="2">
    <source>
        <dbReference type="Proteomes" id="UP001497512"/>
    </source>
</evidence>
<gene>
    <name evidence="1" type="ORF">CSSPTR1EN2_LOCUS2136</name>
</gene>
<protein>
    <recommendedName>
        <fullName evidence="3">Pentatricopeptide repeat-containing protein</fullName>
    </recommendedName>
</protein>
<accession>A0ABP0TDB1</accession>